<dbReference type="Pfam" id="PF07729">
    <property type="entry name" value="FCD"/>
    <property type="match status" value="1"/>
</dbReference>
<keyword evidence="3" id="KW-0804">Transcription</keyword>
<dbReference type="GO" id="GO:0003700">
    <property type="term" value="F:DNA-binding transcription factor activity"/>
    <property type="evidence" value="ECO:0007669"/>
    <property type="project" value="InterPro"/>
</dbReference>
<dbReference type="RefSeq" id="WP_131335627.1">
    <property type="nucleotide sequence ID" value="NZ_SJJZ01000001.1"/>
</dbReference>
<evidence type="ECO:0000256" key="3">
    <source>
        <dbReference type="ARBA" id="ARBA00023163"/>
    </source>
</evidence>
<dbReference type="EMBL" id="SJJZ01000001">
    <property type="protein sequence ID" value="TCC11207.1"/>
    <property type="molecule type" value="Genomic_DNA"/>
</dbReference>
<dbReference type="InterPro" id="IPR036390">
    <property type="entry name" value="WH_DNA-bd_sf"/>
</dbReference>
<comment type="caution">
    <text evidence="5">The sequence shown here is derived from an EMBL/GenBank/DDBJ whole genome shotgun (WGS) entry which is preliminary data.</text>
</comment>
<dbReference type="Gene3D" id="1.10.10.10">
    <property type="entry name" value="Winged helix-like DNA-binding domain superfamily/Winged helix DNA-binding domain"/>
    <property type="match status" value="1"/>
</dbReference>
<dbReference type="PANTHER" id="PTHR43537:SF45">
    <property type="entry name" value="GNTR FAMILY REGULATORY PROTEIN"/>
    <property type="match status" value="1"/>
</dbReference>
<feature type="domain" description="HTH gntR-type" evidence="4">
    <location>
        <begin position="32"/>
        <end position="99"/>
    </location>
</feature>
<dbReference type="SUPFAM" id="SSF48008">
    <property type="entry name" value="GntR ligand-binding domain-like"/>
    <property type="match status" value="1"/>
</dbReference>
<accession>A0A4R0HIM4</accession>
<dbReference type="InterPro" id="IPR000524">
    <property type="entry name" value="Tscrpt_reg_HTH_GntR"/>
</dbReference>
<dbReference type="Proteomes" id="UP000292346">
    <property type="component" value="Unassembled WGS sequence"/>
</dbReference>
<keyword evidence="2" id="KW-0238">DNA-binding</keyword>
<dbReference type="SMART" id="SM00345">
    <property type="entry name" value="HTH_GNTR"/>
    <property type="match status" value="1"/>
</dbReference>
<reference evidence="5 6" key="1">
    <citation type="submission" date="2019-02" db="EMBL/GenBank/DDBJ databases">
        <title>Kribbella capetownensis sp. nov. and Kribbella speibonae sp. nov., isolated from soil.</title>
        <authorList>
            <person name="Curtis S.M."/>
            <person name="Norton I."/>
            <person name="Everest G.J."/>
            <person name="Meyers P.R."/>
        </authorList>
    </citation>
    <scope>NUCLEOTIDE SEQUENCE [LARGE SCALE GENOMIC DNA]</scope>
    <source>
        <strain evidence="5 6">KCTC 29219</strain>
    </source>
</reference>
<dbReference type="AlphaFoldDB" id="A0A4R0HIM4"/>
<evidence type="ECO:0000256" key="2">
    <source>
        <dbReference type="ARBA" id="ARBA00023125"/>
    </source>
</evidence>
<evidence type="ECO:0000313" key="5">
    <source>
        <dbReference type="EMBL" id="TCC11207.1"/>
    </source>
</evidence>
<evidence type="ECO:0000259" key="4">
    <source>
        <dbReference type="PROSITE" id="PS50949"/>
    </source>
</evidence>
<dbReference type="PANTHER" id="PTHR43537">
    <property type="entry name" value="TRANSCRIPTIONAL REGULATOR, GNTR FAMILY"/>
    <property type="match status" value="1"/>
</dbReference>
<keyword evidence="1" id="KW-0805">Transcription regulation</keyword>
<evidence type="ECO:0000313" key="6">
    <source>
        <dbReference type="Proteomes" id="UP000292346"/>
    </source>
</evidence>
<dbReference type="Pfam" id="PF00392">
    <property type="entry name" value="GntR"/>
    <property type="match status" value="1"/>
</dbReference>
<dbReference type="InterPro" id="IPR008920">
    <property type="entry name" value="TF_FadR/GntR_C"/>
</dbReference>
<name>A0A4R0HIM4_9ACTN</name>
<sequence length="253" mass="28152">MSTGGAEDTGSDVGRQAWLRTVAADVARLDRSSSAERAADILRRSITEGALPPGAQLSEVELTEVLEVSRNTLREAFRLLTHEGLLVYKLHRGVFVPELDEHDVIDLYRLRRVLEVDVVRGLADRDPELPAGRLDPLHDDVEAAEAAASADRWPAVGTANMRFHQHLIGLADSARMDAMTGRLLAELRLLFHVIATPRELHEPYIARNRGLFELLEARKYEQAAADLHQYLLDSEQGILAAFRDKGLRAPRTT</sequence>
<dbReference type="InterPro" id="IPR011711">
    <property type="entry name" value="GntR_C"/>
</dbReference>
<evidence type="ECO:0000256" key="1">
    <source>
        <dbReference type="ARBA" id="ARBA00023015"/>
    </source>
</evidence>
<protein>
    <submittedName>
        <fullName evidence="5">GntR family transcriptional regulator</fullName>
    </submittedName>
</protein>
<dbReference type="OrthoDB" id="5243844at2"/>
<dbReference type="SMART" id="SM00895">
    <property type="entry name" value="FCD"/>
    <property type="match status" value="1"/>
</dbReference>
<keyword evidence="6" id="KW-1185">Reference proteome</keyword>
<dbReference type="PRINTS" id="PR00035">
    <property type="entry name" value="HTHGNTR"/>
</dbReference>
<dbReference type="Gene3D" id="1.20.120.530">
    <property type="entry name" value="GntR ligand-binding domain-like"/>
    <property type="match status" value="1"/>
</dbReference>
<dbReference type="SUPFAM" id="SSF46785">
    <property type="entry name" value="Winged helix' DNA-binding domain"/>
    <property type="match status" value="1"/>
</dbReference>
<dbReference type="InterPro" id="IPR036388">
    <property type="entry name" value="WH-like_DNA-bd_sf"/>
</dbReference>
<dbReference type="CDD" id="cd07377">
    <property type="entry name" value="WHTH_GntR"/>
    <property type="match status" value="1"/>
</dbReference>
<dbReference type="PROSITE" id="PS50949">
    <property type="entry name" value="HTH_GNTR"/>
    <property type="match status" value="1"/>
</dbReference>
<organism evidence="5 6">
    <name type="scientific">Kribbella soli</name>
    <dbReference type="NCBI Taxonomy" id="1124743"/>
    <lineage>
        <taxon>Bacteria</taxon>
        <taxon>Bacillati</taxon>
        <taxon>Actinomycetota</taxon>
        <taxon>Actinomycetes</taxon>
        <taxon>Propionibacteriales</taxon>
        <taxon>Kribbellaceae</taxon>
        <taxon>Kribbella</taxon>
    </lineage>
</organism>
<gene>
    <name evidence="5" type="ORF">E0H45_07940</name>
</gene>
<dbReference type="GO" id="GO:0003677">
    <property type="term" value="F:DNA binding"/>
    <property type="evidence" value="ECO:0007669"/>
    <property type="project" value="UniProtKB-KW"/>
</dbReference>
<proteinExistence type="predicted"/>